<organism evidence="2 3">
    <name type="scientific">Methylovulum psychrotolerans</name>
    <dbReference type="NCBI Taxonomy" id="1704499"/>
    <lineage>
        <taxon>Bacteria</taxon>
        <taxon>Pseudomonadati</taxon>
        <taxon>Pseudomonadota</taxon>
        <taxon>Gammaproteobacteria</taxon>
        <taxon>Methylococcales</taxon>
        <taxon>Methylococcaceae</taxon>
        <taxon>Methylovulum</taxon>
    </lineage>
</organism>
<dbReference type="RefSeq" id="WP_232463742.1">
    <property type="nucleotide sequence ID" value="NZ_CP022129.1"/>
</dbReference>
<keyword evidence="1" id="KW-0175">Coiled coil</keyword>
<proteinExistence type="predicted"/>
<comment type="caution">
    <text evidence="2">The sequence shown here is derived from an EMBL/GenBank/DDBJ whole genome shotgun (WGS) entry which is preliminary data.</text>
</comment>
<name>A0A2S5CT32_9GAMM</name>
<evidence type="ECO:0000313" key="2">
    <source>
        <dbReference type="EMBL" id="POZ53964.1"/>
    </source>
</evidence>
<evidence type="ECO:0000313" key="3">
    <source>
        <dbReference type="Proteomes" id="UP000237423"/>
    </source>
</evidence>
<gene>
    <name evidence="2" type="ORF">AADEFJLK_01006</name>
</gene>
<dbReference type="EMBL" id="PGFZ01000001">
    <property type="protein sequence ID" value="POZ53964.1"/>
    <property type="molecule type" value="Genomic_DNA"/>
</dbReference>
<sequence length="332" mass="37826">MSVPMFQVFIVLFCLLGSEVAFAKRLYKLQDQYGNTLFSDQVPPEQSQNRRELLNNRAMVVDVVEKAKTKEQIDLDIRLAALRKEEEKLIAKQKVNDHALLNTFHSEEEITAALTAKMQDFDNQQRVLQESLNNVTQQLANQQKAAAAAERNGQDVSAKSVEDIKSTQQQIAQIQKALRANMDKRELVKNEYTANIERYLFLTQSVKQPKRHEADKPSIQQANALGLFHCENDHECNKAWEIARQFVNRHSTTVPDVYNDKLIMNRPPAVDTDISLSLSRITITENDYELFLDIHCHDSIVGEELCSSQKIKDLRASFRSYVNNVLAAGAAH</sequence>
<feature type="coiled-coil region" evidence="1">
    <location>
        <begin position="125"/>
        <end position="152"/>
    </location>
</feature>
<evidence type="ECO:0000256" key="1">
    <source>
        <dbReference type="SAM" id="Coils"/>
    </source>
</evidence>
<protein>
    <recommendedName>
        <fullName evidence="4">DUF4124 domain-containing protein</fullName>
    </recommendedName>
</protein>
<dbReference type="AlphaFoldDB" id="A0A2S5CT32"/>
<reference evidence="2 3" key="1">
    <citation type="submission" date="2017-11" db="EMBL/GenBank/DDBJ databases">
        <title>Draft Genome Sequence of Methylobacter psychrotolerans Sph1T, an Obligate Methanotroph from Low-Temperature Environments.</title>
        <authorList>
            <person name="Oshkin I.Y."/>
            <person name="Miroshnikov K."/>
            <person name="Belova S.E."/>
            <person name="Korzhenkov A."/>
            <person name="Toshchakov S.V."/>
            <person name="Dedysh S.N."/>
        </authorList>
    </citation>
    <scope>NUCLEOTIDE SEQUENCE [LARGE SCALE GENOMIC DNA]</scope>
    <source>
        <strain evidence="2 3">Sph1</strain>
    </source>
</reference>
<accession>A0A2S5CT32</accession>
<dbReference type="Proteomes" id="UP000237423">
    <property type="component" value="Unassembled WGS sequence"/>
</dbReference>
<evidence type="ECO:0008006" key="4">
    <source>
        <dbReference type="Google" id="ProtNLM"/>
    </source>
</evidence>